<keyword evidence="3" id="KW-1185">Reference proteome</keyword>
<evidence type="ECO:0000313" key="3">
    <source>
        <dbReference type="Proteomes" id="UP000001307"/>
    </source>
</evidence>
<dbReference type="EMBL" id="FN654355">
    <property type="protein sequence ID" value="CBY32462.1"/>
    <property type="molecule type" value="Genomic_DNA"/>
</dbReference>
<dbReference type="Proteomes" id="UP000001307">
    <property type="component" value="Unassembled WGS sequence"/>
</dbReference>
<gene>
    <name evidence="1" type="ORF">GSOID_T00000963001</name>
    <name evidence="2" type="ORF">GSOID_T00031799001</name>
</gene>
<evidence type="ECO:0000313" key="1">
    <source>
        <dbReference type="EMBL" id="CBY20954.1"/>
    </source>
</evidence>
<sequence length="130" mass="15094">MNHEEFKEEENGELTISNAKKMKDIQVDVLPCIIDECEGKEVKINAWFNMYRREENNTATSMFRGRPLQGKIYNDANFYLMKEDKLNEDALKTAAKVTSFTNWIVQPVVDDRMTAFIEQVPDLMAAIHET</sequence>
<accession>E4WQR3</accession>
<dbReference type="EMBL" id="FN653015">
    <property type="protein sequence ID" value="CBY20954.1"/>
    <property type="molecule type" value="Genomic_DNA"/>
</dbReference>
<dbReference type="Gene3D" id="2.40.128.680">
    <property type="match status" value="1"/>
</dbReference>
<evidence type="ECO:0000313" key="2">
    <source>
        <dbReference type="EMBL" id="CBY32462.1"/>
    </source>
</evidence>
<dbReference type="Proteomes" id="UP000011014">
    <property type="component" value="Unassembled WGS sequence"/>
</dbReference>
<dbReference type="OrthoDB" id="6222486at2759"/>
<dbReference type="InParanoid" id="E4WQR3"/>
<protein>
    <submittedName>
        <fullName evidence="1">Uncharacterized protein</fullName>
    </submittedName>
</protein>
<organism evidence="1">
    <name type="scientific">Oikopleura dioica</name>
    <name type="common">Tunicate</name>
    <dbReference type="NCBI Taxonomy" id="34765"/>
    <lineage>
        <taxon>Eukaryota</taxon>
        <taxon>Metazoa</taxon>
        <taxon>Chordata</taxon>
        <taxon>Tunicata</taxon>
        <taxon>Appendicularia</taxon>
        <taxon>Copelata</taxon>
        <taxon>Oikopleuridae</taxon>
        <taxon>Oikopleura</taxon>
    </lineage>
</organism>
<reference evidence="1" key="1">
    <citation type="journal article" date="2010" name="Science">
        <title>Plasticity of animal genome architecture unmasked by rapid evolution of a pelagic tunicate.</title>
        <authorList>
            <person name="Denoeud F."/>
            <person name="Henriet S."/>
            <person name="Mungpakdee S."/>
            <person name="Aury J.M."/>
            <person name="Da Silva C."/>
            <person name="Brinkmann H."/>
            <person name="Mikhaleva J."/>
            <person name="Olsen L.C."/>
            <person name="Jubin C."/>
            <person name="Canestro C."/>
            <person name="Bouquet J.M."/>
            <person name="Danks G."/>
            <person name="Poulain J."/>
            <person name="Campsteijn C."/>
            <person name="Adamski M."/>
            <person name="Cross I."/>
            <person name="Yadetie F."/>
            <person name="Muffato M."/>
            <person name="Louis A."/>
            <person name="Butcher S."/>
            <person name="Tsagkogeorga G."/>
            <person name="Konrad A."/>
            <person name="Singh S."/>
            <person name="Jensen M.F."/>
            <person name="Cong E.H."/>
            <person name="Eikeseth-Otteraa H."/>
            <person name="Noel B."/>
            <person name="Anthouard V."/>
            <person name="Porcel B.M."/>
            <person name="Kachouri-Lafond R."/>
            <person name="Nishino A."/>
            <person name="Ugolini M."/>
            <person name="Chourrout P."/>
            <person name="Nishida H."/>
            <person name="Aasland R."/>
            <person name="Huzurbazar S."/>
            <person name="Westhof E."/>
            <person name="Delsuc F."/>
            <person name="Lehrach H."/>
            <person name="Reinhardt R."/>
            <person name="Weissenbach J."/>
            <person name="Roy S.W."/>
            <person name="Artiguenave F."/>
            <person name="Postlethwait J.H."/>
            <person name="Manak J.R."/>
            <person name="Thompson E.M."/>
            <person name="Jaillon O."/>
            <person name="Du Pasquier L."/>
            <person name="Boudinot P."/>
            <person name="Liberles D.A."/>
            <person name="Volff J.N."/>
            <person name="Philippe H."/>
            <person name="Lenhard B."/>
            <person name="Roest Crollius H."/>
            <person name="Wincker P."/>
            <person name="Chourrout D."/>
        </authorList>
    </citation>
    <scope>NUCLEOTIDE SEQUENCE [LARGE SCALE GENOMIC DNA]</scope>
</reference>
<proteinExistence type="predicted"/>
<name>E4WQR3_OIKDI</name>
<dbReference type="AlphaFoldDB" id="E4WQR3"/>